<dbReference type="NCBIfam" id="TIGR04183">
    <property type="entry name" value="Por_Secre_tail"/>
    <property type="match status" value="1"/>
</dbReference>
<dbReference type="PANTHER" id="PTHR24104">
    <property type="entry name" value="E3 UBIQUITIN-PROTEIN LIGASE NHLRC1-RELATED"/>
    <property type="match status" value="1"/>
</dbReference>
<dbReference type="InterPro" id="IPR014756">
    <property type="entry name" value="Ig_E-set"/>
</dbReference>
<dbReference type="InterPro" id="IPR013783">
    <property type="entry name" value="Ig-like_fold"/>
</dbReference>
<comment type="caution">
    <text evidence="2">The sequence shown here is derived from an EMBL/GenBank/DDBJ whole genome shotgun (WGS) entry which is preliminary data.</text>
</comment>
<dbReference type="SUPFAM" id="SSF63829">
    <property type="entry name" value="Calcium-dependent phosphotriesterase"/>
    <property type="match status" value="1"/>
</dbReference>
<dbReference type="RefSeq" id="WP_377523762.1">
    <property type="nucleotide sequence ID" value="NZ_JBHTLD010000032.1"/>
</dbReference>
<dbReference type="SUPFAM" id="SSF81296">
    <property type="entry name" value="E set domains"/>
    <property type="match status" value="4"/>
</dbReference>
<gene>
    <name evidence="2" type="ORF">ACFQ2O_05705</name>
</gene>
<evidence type="ECO:0000259" key="1">
    <source>
        <dbReference type="SMART" id="SM00429"/>
    </source>
</evidence>
<dbReference type="CDD" id="cd00603">
    <property type="entry name" value="IPT_PCSR"/>
    <property type="match status" value="1"/>
</dbReference>
<dbReference type="InterPro" id="IPR026444">
    <property type="entry name" value="Secre_tail"/>
</dbReference>
<proteinExistence type="predicted"/>
<feature type="domain" description="IPT/TIG" evidence="1">
    <location>
        <begin position="1096"/>
        <end position="1177"/>
    </location>
</feature>
<dbReference type="PANTHER" id="PTHR24104:SF25">
    <property type="entry name" value="PROTEIN LIN-41"/>
    <property type="match status" value="1"/>
</dbReference>
<dbReference type="Gene3D" id="2.60.40.10">
    <property type="entry name" value="Immunoglobulins"/>
    <property type="match status" value="4"/>
</dbReference>
<organism evidence="2 3">
    <name type="scientific">Pontibacter rugosus</name>
    <dbReference type="NCBI Taxonomy" id="1745966"/>
    <lineage>
        <taxon>Bacteria</taxon>
        <taxon>Pseudomonadati</taxon>
        <taxon>Bacteroidota</taxon>
        <taxon>Cytophagia</taxon>
        <taxon>Cytophagales</taxon>
        <taxon>Hymenobacteraceae</taxon>
        <taxon>Pontibacter</taxon>
    </lineage>
</organism>
<name>A0ABW3SP88_9BACT</name>
<dbReference type="Gene3D" id="2.120.10.30">
    <property type="entry name" value="TolB, C-terminal domain"/>
    <property type="match status" value="3"/>
</dbReference>
<evidence type="ECO:0000313" key="2">
    <source>
        <dbReference type="EMBL" id="MFD1185697.1"/>
    </source>
</evidence>
<dbReference type="Proteomes" id="UP001597094">
    <property type="component" value="Unassembled WGS sequence"/>
</dbReference>
<feature type="domain" description="IPT/TIG" evidence="1">
    <location>
        <begin position="1179"/>
        <end position="1257"/>
    </location>
</feature>
<reference evidence="3" key="1">
    <citation type="journal article" date="2019" name="Int. J. Syst. Evol. Microbiol.">
        <title>The Global Catalogue of Microorganisms (GCM) 10K type strain sequencing project: providing services to taxonomists for standard genome sequencing and annotation.</title>
        <authorList>
            <consortium name="The Broad Institute Genomics Platform"/>
            <consortium name="The Broad Institute Genome Sequencing Center for Infectious Disease"/>
            <person name="Wu L."/>
            <person name="Ma J."/>
        </authorList>
    </citation>
    <scope>NUCLEOTIDE SEQUENCE [LARGE SCALE GENOMIC DNA]</scope>
    <source>
        <strain evidence="3">JCM 31319</strain>
    </source>
</reference>
<dbReference type="Pfam" id="PF24595">
    <property type="entry name" value="DUF7619"/>
    <property type="match status" value="1"/>
</dbReference>
<accession>A0ABW3SP88</accession>
<dbReference type="EMBL" id="JBHTLD010000032">
    <property type="protein sequence ID" value="MFD1185697.1"/>
    <property type="molecule type" value="Genomic_DNA"/>
</dbReference>
<dbReference type="Pfam" id="PF18962">
    <property type="entry name" value="Por_Secre_tail"/>
    <property type="match status" value="1"/>
</dbReference>
<dbReference type="SUPFAM" id="SSF101898">
    <property type="entry name" value="NHL repeat"/>
    <property type="match status" value="1"/>
</dbReference>
<sequence length="1509" mass="166019">MRTALFLLFFCILFWPHALIAQDSLYQKEAVIGSSPALDMEAMAVDKEDNLYLLDRSRILKMKNGEVLLEIKINSEDYTSTNPNVEYKGILADMTVDDQQNIFLINNWKRHIEKYDKAGNLLWTKPAPKDKTTLRNYGRKLLVDSHNNLAIFDDIDASIYFYTTDGVLLKTLNLPWLDPYSQPVAAQVDFDADDNIYYVETINSTWNATLNFRVFNPSGLLLKEFRAEELKKQGLKSARHMKFDKNGNLYFHSFRSILFIVSVNGELIKKFTPVHQNYFEYASGRVYMDFDSQNNLYIGSYYNYGSYVTKYSADQQFITQYGNLQRPHEVIYDKSNNLYILDNFNFKVNKWNPSGEKILEFAGKDNNVANPLAIAVDEHAHFYMLEAGNRECIIRKYDPLGKLVDVFAINGTLNVNNIPFTFFGLAVDHLGNMHVSNYYDNSICKYDKEGKLISTINTKGKGAGQLWGPLDVTVDGAGYTYVLDMNGQRIQRFSPSGKFIQQFGSFNPDQEDEKRRGRISSDAFGNLVVSVAHNNYGYVSDFEIELYDTSGKLIGQMASETPGVAMSKDGSLIAAAHKNKDIVTIYSNKKPREYNYIEGNIYHDANVDCLPDVEEVGERNIIVKAEPGPYYSVTDATGNYRIQVGKGSYTVQPIFEEQKGKLLTQTCLSKTFPNGVTFEDYGNYTLGYDFGISKTLTPHLTVSVSSTRRRRCFESTTTVRYENSGFASAPDAKVYVKLPAEVGLLSADKAYTRLPDGTYAFAVGNLAAGQRGTITIEDLVTCGDESVRGRTVCTRAWITPSNNTPAQPTATLTITGRCDTESGMVRFVIKNTGTADMEQHEMFRKFANGRLGSQELFKLAAGDSMVLWLPTMGYTWRLEADQPEGNGDNKLASVTIEACTAANAGTTVSSGLVNLMPTDDEEAEVSEECVMITDSYDPNDKLVTPIGRTSENYTPTNTALKYKIRYQNTGTDVAYRVVVVDTLSEHLDLSTLQVGASSHAHRLEVSGKGRPVLTWTFDNIMLPDSNANEPGSHGYILFSIKPKADLTEKTAVENFADIFFDFNSPVRTNVTLNRIYDMPPVVDEAVRVRLEDVLATPTIVAFEPAAGRIGADVTVTGKRFASDASQNKVYLNGEVATVVSASATELRVLVPAGASTGALKVITPDGGVTAPETFTVYQPPVLNSFSPAEGMVGQTVTLQGQHLQPELLEAVRLGNAECEVITHSGNAITVRVPAGAKTGTFGISTRGGEAVSTSSYVVWYSPAISGLSKDTDIVGASVTVTGDNFAADRARNKVLFGQVEALVLEASPLRLVVRVPEQAESGLITVETPGGQAATPFVVIPGPRFTAMQPALGSVGTVVEISGRHFGVMELRDRIAFNGQEALVLEAFGDSYRVRVPRGATTGKVEITGYGGKAYSTADFVVEEIAPAEAVQVYPNPSSGRLTLSLLHADFDVQSVEVFDAVGRSIQTTTVDGPRPEKLEVQIRSAKPGLYTLRIKSGRGIIIKKITVL</sequence>
<dbReference type="Pfam" id="PF01833">
    <property type="entry name" value="TIG"/>
    <property type="match status" value="3"/>
</dbReference>
<dbReference type="InterPro" id="IPR011042">
    <property type="entry name" value="6-blade_b-propeller_TolB-like"/>
</dbReference>
<dbReference type="SMART" id="SM00429">
    <property type="entry name" value="IPT"/>
    <property type="match status" value="3"/>
</dbReference>
<evidence type="ECO:0000313" key="3">
    <source>
        <dbReference type="Proteomes" id="UP001597094"/>
    </source>
</evidence>
<feature type="domain" description="IPT/TIG" evidence="1">
    <location>
        <begin position="1342"/>
        <end position="1423"/>
    </location>
</feature>
<dbReference type="InterPro" id="IPR055353">
    <property type="entry name" value="DUF7619"/>
</dbReference>
<dbReference type="CDD" id="cd05819">
    <property type="entry name" value="NHL"/>
    <property type="match status" value="1"/>
</dbReference>
<keyword evidence="3" id="KW-1185">Reference proteome</keyword>
<dbReference type="InterPro" id="IPR002909">
    <property type="entry name" value="IPT_dom"/>
</dbReference>
<dbReference type="CDD" id="cd00102">
    <property type="entry name" value="IPT"/>
    <property type="match status" value="1"/>
</dbReference>
<protein>
    <submittedName>
        <fullName evidence="2">IPT/TIG domain-containing protein</fullName>
    </submittedName>
</protein>
<dbReference type="InterPro" id="IPR050952">
    <property type="entry name" value="TRIM-NHL_E3_ligases"/>
</dbReference>